<evidence type="ECO:0000256" key="2">
    <source>
        <dbReference type="SAM" id="Phobius"/>
    </source>
</evidence>
<keyword evidence="5" id="KW-1185">Reference proteome</keyword>
<dbReference type="InterPro" id="IPR021940">
    <property type="entry name" value="CER1-like_C"/>
</dbReference>
<keyword evidence="2" id="KW-0472">Membrane</keyword>
<dbReference type="PANTHER" id="PTHR11863">
    <property type="entry name" value="STEROL DESATURASE"/>
    <property type="match status" value="1"/>
</dbReference>
<dbReference type="GO" id="GO:0016020">
    <property type="term" value="C:membrane"/>
    <property type="evidence" value="ECO:0007669"/>
    <property type="project" value="UniProtKB-SubCell"/>
</dbReference>
<reference evidence="4" key="1">
    <citation type="journal article" date="2017" name="Nature">
        <title>The genome of Chenopodium quinoa.</title>
        <authorList>
            <person name="Jarvis D.E."/>
            <person name="Ho Y.S."/>
            <person name="Lightfoot D.J."/>
            <person name="Schmoeckel S.M."/>
            <person name="Li B."/>
            <person name="Borm T.J.A."/>
            <person name="Ohyanagi H."/>
            <person name="Mineta K."/>
            <person name="Michell C.T."/>
            <person name="Saber N."/>
            <person name="Kharbatia N.M."/>
            <person name="Rupper R.R."/>
            <person name="Sharp A.R."/>
            <person name="Dally N."/>
            <person name="Boughton B.A."/>
            <person name="Woo Y.H."/>
            <person name="Gao G."/>
            <person name="Schijlen E.G.W.M."/>
            <person name="Guo X."/>
            <person name="Momin A.A."/>
            <person name="Negrao S."/>
            <person name="Al-Babili S."/>
            <person name="Gehring C."/>
            <person name="Roessner U."/>
            <person name="Jung C."/>
            <person name="Murphy K."/>
            <person name="Arold S.T."/>
            <person name="Gojobori T."/>
            <person name="van der Linden C.G."/>
            <person name="van Loo E.N."/>
            <person name="Jellen E.N."/>
            <person name="Maughan P.J."/>
            <person name="Tester M."/>
        </authorList>
    </citation>
    <scope>NUCLEOTIDE SEQUENCE [LARGE SCALE GENOMIC DNA]</scope>
    <source>
        <strain evidence="4">cv. PI 614886</strain>
    </source>
</reference>
<dbReference type="Proteomes" id="UP000596660">
    <property type="component" value="Unplaced"/>
</dbReference>
<dbReference type="Pfam" id="PF12076">
    <property type="entry name" value="CER1-like_C"/>
    <property type="match status" value="1"/>
</dbReference>
<accession>A0A803L0F7</accession>
<comment type="subcellular location">
    <subcellularLocation>
        <location evidence="1">Membrane</location>
        <topology evidence="1">Multi-pass membrane protein</topology>
    </subcellularLocation>
</comment>
<feature type="transmembrane region" description="Helical" evidence="2">
    <location>
        <begin position="199"/>
        <end position="219"/>
    </location>
</feature>
<dbReference type="AlphaFoldDB" id="A0A803L0F7"/>
<reference evidence="4" key="2">
    <citation type="submission" date="2021-03" db="UniProtKB">
        <authorList>
            <consortium name="EnsemblPlants"/>
        </authorList>
    </citation>
    <scope>IDENTIFICATION</scope>
</reference>
<keyword evidence="2" id="KW-1133">Transmembrane helix</keyword>
<evidence type="ECO:0000313" key="4">
    <source>
        <dbReference type="EnsemblPlants" id="AUR62005345-RA:cds"/>
    </source>
</evidence>
<organism evidence="4 5">
    <name type="scientific">Chenopodium quinoa</name>
    <name type="common">Quinoa</name>
    <dbReference type="NCBI Taxonomy" id="63459"/>
    <lineage>
        <taxon>Eukaryota</taxon>
        <taxon>Viridiplantae</taxon>
        <taxon>Streptophyta</taxon>
        <taxon>Embryophyta</taxon>
        <taxon>Tracheophyta</taxon>
        <taxon>Spermatophyta</taxon>
        <taxon>Magnoliopsida</taxon>
        <taxon>eudicotyledons</taxon>
        <taxon>Gunneridae</taxon>
        <taxon>Pentapetalae</taxon>
        <taxon>Caryophyllales</taxon>
        <taxon>Chenopodiaceae</taxon>
        <taxon>Chenopodioideae</taxon>
        <taxon>Atripliceae</taxon>
        <taxon>Chenopodium</taxon>
    </lineage>
</organism>
<dbReference type="OMA" id="SYRWFMR"/>
<name>A0A803L0F7_CHEQI</name>
<keyword evidence="2" id="KW-0812">Transmembrane</keyword>
<evidence type="ECO:0000313" key="5">
    <source>
        <dbReference type="Proteomes" id="UP000596660"/>
    </source>
</evidence>
<evidence type="ECO:0000259" key="3">
    <source>
        <dbReference type="Pfam" id="PF12076"/>
    </source>
</evidence>
<feature type="domain" description="Very-long-chain aldehyde decarbonylase CER1-like C-terminal" evidence="3">
    <location>
        <begin position="316"/>
        <end position="407"/>
    </location>
</feature>
<dbReference type="InterPro" id="IPR050307">
    <property type="entry name" value="Sterol_Desaturase_Related"/>
</dbReference>
<sequence>MLWRMLHQQLWISLSRYRTAKGKNLIVDRSIDFEQVDRESKWDDQILLNGIIFYIAYWGLEAVQNMPLWRMDGLLQVFILHIGPIEFLYYWLHRALHHHFLYSRYHSHHHSSIVSQPHTGITLCITLVSGQIILFSCHFMIISMERWMNLTDIVYETSLKKLEDVPDVAHLTHLTTLQSVYHLRLGFASLASKPLNSKWYMWLIWPLTCLTAVITWAYGRTFIVERNTFKKLKAQLWVVPRFKNEYLLLTKREAINKSIEEAILEAEEKGIKGEYCNKNGEIFLERHPNFKVKVVDGSSLAVAVVLNSIPVGTSQVMFRGRLSKVTYSIVLALCHKGIQVTTIRKVEYEKLKKPLTTEDGSNLVFITNGFNQKVWLVGDDFTKDEQSMASKGTIFVFFSQFPPKKIKR</sequence>
<dbReference type="Gramene" id="AUR62005345-RA">
    <property type="protein sequence ID" value="AUR62005345-RA:cds"/>
    <property type="gene ID" value="AUR62005345"/>
</dbReference>
<feature type="transmembrane region" description="Helical" evidence="2">
    <location>
        <begin position="75"/>
        <end position="92"/>
    </location>
</feature>
<feature type="transmembrane region" description="Helical" evidence="2">
    <location>
        <begin position="120"/>
        <end position="141"/>
    </location>
</feature>
<evidence type="ECO:0000256" key="1">
    <source>
        <dbReference type="ARBA" id="ARBA00004141"/>
    </source>
</evidence>
<proteinExistence type="predicted"/>
<protein>
    <recommendedName>
        <fullName evidence="3">Very-long-chain aldehyde decarbonylase CER1-like C-terminal domain-containing protein</fullName>
    </recommendedName>
</protein>
<dbReference type="EnsemblPlants" id="AUR62005345-RA">
    <property type="protein sequence ID" value="AUR62005345-RA:cds"/>
    <property type="gene ID" value="AUR62005345"/>
</dbReference>
<feature type="transmembrane region" description="Helical" evidence="2">
    <location>
        <begin position="46"/>
        <end position="63"/>
    </location>
</feature>